<reference evidence="3 4" key="1">
    <citation type="submission" date="2017-03" db="EMBL/GenBank/DDBJ databases">
        <title>Genome sequence of Clostridium thermoalcaliphilum DSM 7309.</title>
        <authorList>
            <person name="Poehlein A."/>
            <person name="Daniel R."/>
        </authorList>
    </citation>
    <scope>NUCLEOTIDE SEQUENCE [LARGE SCALE GENOMIC DNA]</scope>
    <source>
        <strain evidence="3 4">DSM 7309</strain>
    </source>
</reference>
<evidence type="ECO:0000256" key="1">
    <source>
        <dbReference type="SAM" id="Coils"/>
    </source>
</evidence>
<protein>
    <submittedName>
        <fullName evidence="3">Putative stage IV sporulation protein YqfD</fullName>
    </submittedName>
</protein>
<evidence type="ECO:0000313" key="4">
    <source>
        <dbReference type="Proteomes" id="UP000190140"/>
    </source>
</evidence>
<name>A0A1V4IAU1_9FIRM</name>
<dbReference type="Proteomes" id="UP000190140">
    <property type="component" value="Unassembled WGS sequence"/>
</dbReference>
<sequence length="389" mass="44849">MWQYIKGFLIVTIEGLNLERFISELAKNGVYIFNIRRITNTKIELYIYKKDLTKLVSIYKKSNYNLKIKRSVGIPFVMKRIYKRKPLLIGGVISLVILLLLSTFVTNIYIDSPEGIDKEAIRQEVYKLGLKPWTNKYVIDKKLIRDKILLRFDDIAHVSINIQGTNAYVEIIKRAEEPKEKERLSCNIIAEKNGIIEKVIARRGEALVKRGDIVKKGDVLIAGGDVVAKGEVLARTFYETKEQGVYIEKIKNKTGNKKSVVTISTFGKNFSLKRNIDYKNYIVDKKVYNLGYKEYTIPIQLEIQTFYEVNVKEIKQDLSQLKENLRKKALKKVDYLIPAGAKIVNVRENYKVNGYNLEFTITVETLESIGKEEKVKGGTDIDNTEENRN</sequence>
<dbReference type="Pfam" id="PF06898">
    <property type="entry name" value="YqfD"/>
    <property type="match status" value="1"/>
</dbReference>
<keyword evidence="2" id="KW-0812">Transmembrane</keyword>
<organism evidence="3 4">
    <name type="scientific">Alkalithermobacter paradoxus</name>
    <dbReference type="NCBI Taxonomy" id="29349"/>
    <lineage>
        <taxon>Bacteria</taxon>
        <taxon>Bacillati</taxon>
        <taxon>Bacillota</taxon>
        <taxon>Clostridia</taxon>
        <taxon>Peptostreptococcales</taxon>
        <taxon>Tepidibacteraceae</taxon>
        <taxon>Alkalithermobacter</taxon>
    </lineage>
</organism>
<keyword evidence="1" id="KW-0175">Coiled coil</keyword>
<feature type="coiled-coil region" evidence="1">
    <location>
        <begin position="304"/>
        <end position="331"/>
    </location>
</feature>
<dbReference type="OrthoDB" id="1640349at2"/>
<dbReference type="STRING" id="29349.CLOTH_02720"/>
<gene>
    <name evidence="3" type="ORF">CLOTH_02720</name>
</gene>
<accession>A0A1V4IAU1</accession>
<dbReference type="AlphaFoldDB" id="A0A1V4IAU1"/>
<keyword evidence="2" id="KW-1133">Transmembrane helix</keyword>
<dbReference type="PIRSF" id="PIRSF029895">
    <property type="entry name" value="SpoIV"/>
    <property type="match status" value="1"/>
</dbReference>
<keyword evidence="2" id="KW-0472">Membrane</keyword>
<proteinExistence type="predicted"/>
<dbReference type="RefSeq" id="WP_158080434.1">
    <property type="nucleotide sequence ID" value="NZ_MZGW01000001.1"/>
</dbReference>
<dbReference type="EMBL" id="MZGW01000001">
    <property type="protein sequence ID" value="OPJ56990.1"/>
    <property type="molecule type" value="Genomic_DNA"/>
</dbReference>
<keyword evidence="4" id="KW-1185">Reference proteome</keyword>
<dbReference type="InterPro" id="IPR010690">
    <property type="entry name" value="YqfD"/>
</dbReference>
<evidence type="ECO:0000256" key="2">
    <source>
        <dbReference type="SAM" id="Phobius"/>
    </source>
</evidence>
<comment type="caution">
    <text evidence="3">The sequence shown here is derived from an EMBL/GenBank/DDBJ whole genome shotgun (WGS) entry which is preliminary data.</text>
</comment>
<dbReference type="NCBIfam" id="TIGR02876">
    <property type="entry name" value="spore_yqfD"/>
    <property type="match status" value="1"/>
</dbReference>
<feature type="transmembrane region" description="Helical" evidence="2">
    <location>
        <begin position="87"/>
        <end position="110"/>
    </location>
</feature>
<evidence type="ECO:0000313" key="3">
    <source>
        <dbReference type="EMBL" id="OPJ56990.1"/>
    </source>
</evidence>